<sequence>MWPLQHWLKPRVPSHAWHHGRLRVKVDQACVAALAPWRDHQWMEQGVPLDTVCRRKVVSTDASNSGWGALCDGKPAFSHWSRKKVAFTSTAWKCWRAVSPRKRLFILVERLLEWAQLNLHSLRATHVLGRLNQGADMLSRSNVPSEEWMLHPQMVQRIWEIFGKAEVDFFASENNYHCPTYFLKNKDALAHEWPILLLYTFPPVALIPQIIRQVRDQKHKVLLVGPLLEEPTLICRFEEASGHEAEPTRLEALPRSGPGLVACLLQKFVRRPAGSRRPHLPDFIVWMSRPYRPGSSLLKLDLF</sequence>
<evidence type="ECO:0000313" key="1">
    <source>
        <dbReference type="EMBL" id="KAI2645288.1"/>
    </source>
</evidence>
<comment type="caution">
    <text evidence="1">The sequence shown here is derived from an EMBL/GenBank/DDBJ whole genome shotgun (WGS) entry which is preliminary data.</text>
</comment>
<reference evidence="1 2" key="1">
    <citation type="submission" date="2022-01" db="EMBL/GenBank/DDBJ databases">
        <title>A high-quality chromosome-level genome assembly of rohu carp, Labeo rohita.</title>
        <authorList>
            <person name="Arick M.A. II"/>
            <person name="Hsu C.-Y."/>
            <person name="Magbanua Z."/>
            <person name="Pechanova O."/>
            <person name="Grover C."/>
            <person name="Miller E."/>
            <person name="Thrash A."/>
            <person name="Ezzel L."/>
            <person name="Alam S."/>
            <person name="Benzie J."/>
            <person name="Hamilton M."/>
            <person name="Karsi A."/>
            <person name="Lawrence M.L."/>
            <person name="Peterson D.G."/>
        </authorList>
    </citation>
    <scope>NUCLEOTIDE SEQUENCE [LARGE SCALE GENOMIC DNA]</scope>
    <source>
        <strain evidence="2">BAU-BD-2019</strain>
        <tissue evidence="1">Blood</tissue>
    </source>
</reference>
<organism evidence="1 2">
    <name type="scientific">Labeo rohita</name>
    <name type="common">Indian major carp</name>
    <name type="synonym">Cyprinus rohita</name>
    <dbReference type="NCBI Taxonomy" id="84645"/>
    <lineage>
        <taxon>Eukaryota</taxon>
        <taxon>Metazoa</taxon>
        <taxon>Chordata</taxon>
        <taxon>Craniata</taxon>
        <taxon>Vertebrata</taxon>
        <taxon>Euteleostomi</taxon>
        <taxon>Actinopterygii</taxon>
        <taxon>Neopterygii</taxon>
        <taxon>Teleostei</taxon>
        <taxon>Ostariophysi</taxon>
        <taxon>Cypriniformes</taxon>
        <taxon>Cyprinidae</taxon>
        <taxon>Labeoninae</taxon>
        <taxon>Labeonini</taxon>
        <taxon>Labeo</taxon>
    </lineage>
</organism>
<dbReference type="InterPro" id="IPR052055">
    <property type="entry name" value="Hepadnavirus_pol/RT"/>
</dbReference>
<dbReference type="PANTHER" id="PTHR33050:SF7">
    <property type="entry name" value="RIBONUCLEASE H"/>
    <property type="match status" value="1"/>
</dbReference>
<dbReference type="Proteomes" id="UP000830375">
    <property type="component" value="Unassembled WGS sequence"/>
</dbReference>
<gene>
    <name evidence="1" type="ORF">H4Q32_028267</name>
</gene>
<name>A0ABQ8L3M6_LABRO</name>
<dbReference type="PANTHER" id="PTHR33050">
    <property type="entry name" value="REVERSE TRANSCRIPTASE DOMAIN-CONTAINING PROTEIN"/>
    <property type="match status" value="1"/>
</dbReference>
<evidence type="ECO:0000313" key="2">
    <source>
        <dbReference type="Proteomes" id="UP000830375"/>
    </source>
</evidence>
<accession>A0ABQ8L3M6</accession>
<dbReference type="EMBL" id="JACTAM010002285">
    <property type="protein sequence ID" value="KAI2645288.1"/>
    <property type="molecule type" value="Genomic_DNA"/>
</dbReference>
<proteinExistence type="predicted"/>
<protein>
    <submittedName>
        <fullName evidence="1">Uncharacterized protein</fullName>
    </submittedName>
</protein>
<keyword evidence="2" id="KW-1185">Reference proteome</keyword>